<accession>A0AAV5EKE6</accession>
<dbReference type="PANTHER" id="PTHR47947:SF23">
    <property type="entry name" value="CYTOCHROME P450 FAMILY PROTEIN, EXPRESSED"/>
    <property type="match status" value="1"/>
</dbReference>
<dbReference type="InterPro" id="IPR001128">
    <property type="entry name" value="Cyt_P450"/>
</dbReference>
<dbReference type="Pfam" id="PF00067">
    <property type="entry name" value="p450"/>
    <property type="match status" value="1"/>
</dbReference>
<keyword evidence="3" id="KW-0560">Oxidoreductase</keyword>
<comment type="caution">
    <text evidence="5">The sequence shown here is derived from an EMBL/GenBank/DDBJ whole genome shotgun (WGS) entry which is preliminary data.</text>
</comment>
<proteinExistence type="predicted"/>
<dbReference type="GO" id="GO:0020037">
    <property type="term" value="F:heme binding"/>
    <property type="evidence" value="ECO:0007669"/>
    <property type="project" value="InterPro"/>
</dbReference>
<evidence type="ECO:0000313" key="6">
    <source>
        <dbReference type="Proteomes" id="UP001054889"/>
    </source>
</evidence>
<gene>
    <name evidence="5" type="primary">gb10870</name>
    <name evidence="5" type="ORF">PR202_gb10870</name>
</gene>
<name>A0AAV5EKE6_ELECO</name>
<evidence type="ECO:0000256" key="2">
    <source>
        <dbReference type="ARBA" id="ARBA00022723"/>
    </source>
</evidence>
<evidence type="ECO:0000256" key="3">
    <source>
        <dbReference type="ARBA" id="ARBA00023002"/>
    </source>
</evidence>
<dbReference type="PANTHER" id="PTHR47947">
    <property type="entry name" value="CYTOCHROME P450 82C3-RELATED"/>
    <property type="match status" value="1"/>
</dbReference>
<dbReference type="GO" id="GO:0004497">
    <property type="term" value="F:monooxygenase activity"/>
    <property type="evidence" value="ECO:0007669"/>
    <property type="project" value="InterPro"/>
</dbReference>
<dbReference type="GO" id="GO:0005506">
    <property type="term" value="F:iron ion binding"/>
    <property type="evidence" value="ECO:0007669"/>
    <property type="project" value="InterPro"/>
</dbReference>
<dbReference type="Proteomes" id="UP001054889">
    <property type="component" value="Unassembled WGS sequence"/>
</dbReference>
<dbReference type="EMBL" id="BQKI01000076">
    <property type="protein sequence ID" value="GJN23238.1"/>
    <property type="molecule type" value="Genomic_DNA"/>
</dbReference>
<dbReference type="Gene3D" id="1.10.630.10">
    <property type="entry name" value="Cytochrome P450"/>
    <property type="match status" value="1"/>
</dbReference>
<organism evidence="5 6">
    <name type="scientific">Eleusine coracana subsp. coracana</name>
    <dbReference type="NCBI Taxonomy" id="191504"/>
    <lineage>
        <taxon>Eukaryota</taxon>
        <taxon>Viridiplantae</taxon>
        <taxon>Streptophyta</taxon>
        <taxon>Embryophyta</taxon>
        <taxon>Tracheophyta</taxon>
        <taxon>Spermatophyta</taxon>
        <taxon>Magnoliopsida</taxon>
        <taxon>Liliopsida</taxon>
        <taxon>Poales</taxon>
        <taxon>Poaceae</taxon>
        <taxon>PACMAD clade</taxon>
        <taxon>Chloridoideae</taxon>
        <taxon>Cynodonteae</taxon>
        <taxon>Eleusininae</taxon>
        <taxon>Eleusine</taxon>
    </lineage>
</organism>
<evidence type="ECO:0000256" key="1">
    <source>
        <dbReference type="ARBA" id="ARBA00022617"/>
    </source>
</evidence>
<keyword evidence="4" id="KW-0408">Iron</keyword>
<dbReference type="SUPFAM" id="SSF48264">
    <property type="entry name" value="Cytochrome P450"/>
    <property type="match status" value="1"/>
</dbReference>
<dbReference type="GO" id="GO:0016705">
    <property type="term" value="F:oxidoreductase activity, acting on paired donors, with incorporation or reduction of molecular oxygen"/>
    <property type="evidence" value="ECO:0007669"/>
    <property type="project" value="InterPro"/>
</dbReference>
<dbReference type="AlphaFoldDB" id="A0AAV5EKE6"/>
<reference evidence="5" key="2">
    <citation type="submission" date="2021-12" db="EMBL/GenBank/DDBJ databases">
        <title>Resequencing data analysis of finger millet.</title>
        <authorList>
            <person name="Hatakeyama M."/>
            <person name="Aluri S."/>
            <person name="Balachadran M.T."/>
            <person name="Sivarajan S.R."/>
            <person name="Poveda L."/>
            <person name="Shimizu-Inatsugi R."/>
            <person name="Schlapbach R."/>
            <person name="Sreeman S.M."/>
            <person name="Shimizu K.K."/>
        </authorList>
    </citation>
    <scope>NUCLEOTIDE SEQUENCE</scope>
</reference>
<sequence>MPLILNHPEALNKARADIDATVGTSRLVSADDMTRLSYLKCVFTETLRLYPAAPLLLPHESRLARSEELMVWNLEVDMA</sequence>
<keyword evidence="2" id="KW-0479">Metal-binding</keyword>
<evidence type="ECO:0000256" key="4">
    <source>
        <dbReference type="ARBA" id="ARBA00023004"/>
    </source>
</evidence>
<reference evidence="5" key="1">
    <citation type="journal article" date="2018" name="DNA Res.">
        <title>Multiple hybrid de novo genome assembly of finger millet, an orphan allotetraploid crop.</title>
        <authorList>
            <person name="Hatakeyama M."/>
            <person name="Aluri S."/>
            <person name="Balachadran M.T."/>
            <person name="Sivarajan S.R."/>
            <person name="Patrignani A."/>
            <person name="Gruter S."/>
            <person name="Poveda L."/>
            <person name="Shimizu-Inatsugi R."/>
            <person name="Baeten J."/>
            <person name="Francoijs K.J."/>
            <person name="Nataraja K.N."/>
            <person name="Reddy Y.A.N."/>
            <person name="Phadnis S."/>
            <person name="Ravikumar R.L."/>
            <person name="Schlapbach R."/>
            <person name="Sreeman S.M."/>
            <person name="Shimizu K.K."/>
        </authorList>
    </citation>
    <scope>NUCLEOTIDE SEQUENCE</scope>
</reference>
<keyword evidence="1" id="KW-0349">Heme</keyword>
<protein>
    <submittedName>
        <fullName evidence="5">Uncharacterized protein</fullName>
    </submittedName>
</protein>
<dbReference type="InterPro" id="IPR036396">
    <property type="entry name" value="Cyt_P450_sf"/>
</dbReference>
<evidence type="ECO:0000313" key="5">
    <source>
        <dbReference type="EMBL" id="GJN23238.1"/>
    </source>
</evidence>
<keyword evidence="6" id="KW-1185">Reference proteome</keyword>
<dbReference type="InterPro" id="IPR050651">
    <property type="entry name" value="Plant_Cytochrome_P450_Monoox"/>
</dbReference>